<comment type="caution">
    <text evidence="2">The sequence shown here is derived from an EMBL/GenBank/DDBJ whole genome shotgun (WGS) entry which is preliminary data.</text>
</comment>
<dbReference type="Proteomes" id="UP001501442">
    <property type="component" value="Unassembled WGS sequence"/>
</dbReference>
<evidence type="ECO:0000313" key="3">
    <source>
        <dbReference type="Proteomes" id="UP001501442"/>
    </source>
</evidence>
<name>A0ABP8USS3_9ACTN</name>
<gene>
    <name evidence="2" type="ORF">GCM10023196_096290</name>
</gene>
<evidence type="ECO:0000313" key="2">
    <source>
        <dbReference type="EMBL" id="GAA4638478.1"/>
    </source>
</evidence>
<dbReference type="EMBL" id="BAABHK010000023">
    <property type="protein sequence ID" value="GAA4638478.1"/>
    <property type="molecule type" value="Genomic_DNA"/>
</dbReference>
<accession>A0ABP8USS3</accession>
<keyword evidence="1" id="KW-1133">Transmembrane helix</keyword>
<proteinExistence type="predicted"/>
<organism evidence="2 3">
    <name type="scientific">Actinoallomurus vinaceus</name>
    <dbReference type="NCBI Taxonomy" id="1080074"/>
    <lineage>
        <taxon>Bacteria</taxon>
        <taxon>Bacillati</taxon>
        <taxon>Actinomycetota</taxon>
        <taxon>Actinomycetes</taxon>
        <taxon>Streptosporangiales</taxon>
        <taxon>Thermomonosporaceae</taxon>
        <taxon>Actinoallomurus</taxon>
    </lineage>
</organism>
<keyword evidence="1" id="KW-0812">Transmembrane</keyword>
<keyword evidence="3" id="KW-1185">Reference proteome</keyword>
<sequence>MRWRVSAFDVLLALLGVFLLYLVVPNVGPVLRAARSGAGTQGTFTADRLNCVRHPGHTACNWQGAFRSDDGTLTRPDVFLYGGAGGLTAGTRTRARDVGRSGQVYRPAGSHEWILSGLLGLGGLFLFLKGSGLLGLARPTRASVAASR</sequence>
<protein>
    <submittedName>
        <fullName evidence="2">Uncharacterized protein</fullName>
    </submittedName>
</protein>
<reference evidence="3" key="1">
    <citation type="journal article" date="2019" name="Int. J. Syst. Evol. Microbiol.">
        <title>The Global Catalogue of Microorganisms (GCM) 10K type strain sequencing project: providing services to taxonomists for standard genome sequencing and annotation.</title>
        <authorList>
            <consortium name="The Broad Institute Genomics Platform"/>
            <consortium name="The Broad Institute Genome Sequencing Center for Infectious Disease"/>
            <person name="Wu L."/>
            <person name="Ma J."/>
        </authorList>
    </citation>
    <scope>NUCLEOTIDE SEQUENCE [LARGE SCALE GENOMIC DNA]</scope>
    <source>
        <strain evidence="3">JCM 17939</strain>
    </source>
</reference>
<feature type="transmembrane region" description="Helical" evidence="1">
    <location>
        <begin position="113"/>
        <end position="137"/>
    </location>
</feature>
<keyword evidence="1" id="KW-0472">Membrane</keyword>
<evidence type="ECO:0000256" key="1">
    <source>
        <dbReference type="SAM" id="Phobius"/>
    </source>
</evidence>
<dbReference type="RefSeq" id="WP_345441901.1">
    <property type="nucleotide sequence ID" value="NZ_BAABHK010000023.1"/>
</dbReference>